<accession>A0A1H8MSL2</accession>
<dbReference type="AlphaFoldDB" id="A0A1H8MSL2"/>
<keyword evidence="3" id="KW-1185">Reference proteome</keyword>
<feature type="region of interest" description="Disordered" evidence="1">
    <location>
        <begin position="1"/>
        <end position="22"/>
    </location>
</feature>
<protein>
    <submittedName>
        <fullName evidence="2">Uncharacterized protein</fullName>
    </submittedName>
</protein>
<dbReference type="Proteomes" id="UP000198775">
    <property type="component" value="Unassembled WGS sequence"/>
</dbReference>
<sequence length="39" mass="4393">MSGEESEPVQFEPGVKRDGTIGDLWVEDGDEHFVPLFDQ</sequence>
<gene>
    <name evidence="2" type="ORF">SAMN05216388_1009102</name>
</gene>
<reference evidence="3" key="1">
    <citation type="submission" date="2016-10" db="EMBL/GenBank/DDBJ databases">
        <authorList>
            <person name="Varghese N."/>
            <person name="Submissions S."/>
        </authorList>
    </citation>
    <scope>NUCLEOTIDE SEQUENCE [LARGE SCALE GENOMIC DNA]</scope>
    <source>
        <strain evidence="3">IBRC-M 10043</strain>
    </source>
</reference>
<evidence type="ECO:0000313" key="2">
    <source>
        <dbReference type="EMBL" id="SEO20156.1"/>
    </source>
</evidence>
<proteinExistence type="predicted"/>
<dbReference type="EMBL" id="FOCX01000009">
    <property type="protein sequence ID" value="SEO20156.1"/>
    <property type="molecule type" value="Genomic_DNA"/>
</dbReference>
<organism evidence="2 3">
    <name type="scientific">Halorientalis persicus</name>
    <dbReference type="NCBI Taxonomy" id="1367881"/>
    <lineage>
        <taxon>Archaea</taxon>
        <taxon>Methanobacteriati</taxon>
        <taxon>Methanobacteriota</taxon>
        <taxon>Stenosarchaea group</taxon>
        <taxon>Halobacteria</taxon>
        <taxon>Halobacteriales</taxon>
        <taxon>Haloarculaceae</taxon>
        <taxon>Halorientalis</taxon>
    </lineage>
</organism>
<evidence type="ECO:0000313" key="3">
    <source>
        <dbReference type="Proteomes" id="UP000198775"/>
    </source>
</evidence>
<name>A0A1H8MSL2_9EURY</name>
<evidence type="ECO:0000256" key="1">
    <source>
        <dbReference type="SAM" id="MobiDB-lite"/>
    </source>
</evidence>